<dbReference type="Proteomes" id="UP000829401">
    <property type="component" value="Chromosome"/>
</dbReference>
<dbReference type="InterPro" id="IPR029044">
    <property type="entry name" value="Nucleotide-diphossugar_trans"/>
</dbReference>
<evidence type="ECO:0000313" key="3">
    <source>
        <dbReference type="EMBL" id="UNO50109.1"/>
    </source>
</evidence>
<sequence length="576" mass="64476">MKVVIPVGDLHIGGGCQVLVDIANALQAAGHDTEVVMPASGTVQYDLQAKLSVVPVLTREHIPEGDLILTNFFTTCIGPYEAYKDRCVRLSLGFEPYWVPDKQTALWTYKQGVPVIAISHWLDEQIAAHTHQRSQVVPLGVDVNIFHPGPRQHVTGSPKVIMYIARNPAYGYELKGFTDFQAAIARLRDTYNGDFIVHMVCPEGDLSLPDGVPYRVFRPTSAQEMADLYRGADLFVSTSWFEAFALPPLEAMACGTPVVSTNSGGLLDYCTDMENAVLTPPRDPDALAAQMAHVLQDAQLAKTLSQAGVATASRFTKEKYLREMIAAIENAHRDRAHYVEPKVSIVIPFYNCAYIAQAIESALAQTYSNLEVIVVDDGSTEHVEKVHPYFDKIHYLRKENGGTASALNAGIHHATGRYFSWLSADDEFLPDKTAKQVQWMQENQLTISYGAFFYMNERGELISGKVGTAFASDVDFYRTMSQWCPVNGCTVMIDMRVFETVGVFDETLLYTHDYDLWLRALQHYPFRYLDVPLVRYRVHGEMGTKKHERAIAKELLVVQQKYKSVMKRMVEGGLQP</sequence>
<organism evidence="3 4">
    <name type="scientific">Alicyclobacillus acidoterrestris (strain ATCC 49025 / DSM 3922 / CIP 106132 / NCIMB 13137 / GD3B)</name>
    <dbReference type="NCBI Taxonomy" id="1356854"/>
    <lineage>
        <taxon>Bacteria</taxon>
        <taxon>Bacillati</taxon>
        <taxon>Bacillota</taxon>
        <taxon>Bacilli</taxon>
        <taxon>Bacillales</taxon>
        <taxon>Alicyclobacillaceae</taxon>
        <taxon>Alicyclobacillus</taxon>
    </lineage>
</organism>
<keyword evidence="4" id="KW-1185">Reference proteome</keyword>
<accession>T0CYU0</accession>
<accession>A0A9E7CRM0</accession>
<dbReference type="InterPro" id="IPR050834">
    <property type="entry name" value="Glycosyltransf_2"/>
</dbReference>
<evidence type="ECO:0000256" key="1">
    <source>
        <dbReference type="ARBA" id="ARBA00006739"/>
    </source>
</evidence>
<keyword evidence="3" id="KW-0808">Transferase</keyword>
<dbReference type="eggNOG" id="COG0438">
    <property type="taxonomic scope" value="Bacteria"/>
</dbReference>
<evidence type="ECO:0000313" key="4">
    <source>
        <dbReference type="Proteomes" id="UP000829401"/>
    </source>
</evidence>
<dbReference type="Pfam" id="PF00535">
    <property type="entry name" value="Glycos_transf_2"/>
    <property type="match status" value="1"/>
</dbReference>
<dbReference type="GO" id="GO:0016757">
    <property type="term" value="F:glycosyltransferase activity"/>
    <property type="evidence" value="ECO:0007669"/>
    <property type="project" value="UniProtKB-KW"/>
</dbReference>
<dbReference type="AlphaFoldDB" id="T0CYU0"/>
<dbReference type="OrthoDB" id="267399at2"/>
<comment type="similarity">
    <text evidence="1">Belongs to the glycosyltransferase 2 family.</text>
</comment>
<name>T0CYU0_ALIAG</name>
<dbReference type="Gene3D" id="3.40.50.2000">
    <property type="entry name" value="Glycogen Phosphorylase B"/>
    <property type="match status" value="1"/>
</dbReference>
<proteinExistence type="inferred from homology"/>
<evidence type="ECO:0000259" key="2">
    <source>
        <dbReference type="Pfam" id="PF00535"/>
    </source>
</evidence>
<protein>
    <submittedName>
        <fullName evidence="3">Glycosyltransferase</fullName>
        <ecNumber evidence="3">2.4.-.-</ecNumber>
    </submittedName>
</protein>
<dbReference type="PANTHER" id="PTHR43685:SF11">
    <property type="entry name" value="GLYCOSYLTRANSFERASE TAGX-RELATED"/>
    <property type="match status" value="1"/>
</dbReference>
<dbReference type="STRING" id="1356854.N007_14340"/>
<reference evidence="4" key="1">
    <citation type="journal article" date="2022" name="G3 (Bethesda)">
        <title>Unveiling the complete genome sequence of Alicyclobacillus acidoterrestris DSM 3922T, a taint-producing strain.</title>
        <authorList>
            <person name="Leonardo I.C."/>
            <person name="Barreto Crespo M.T."/>
            <person name="Gaspar F.B."/>
        </authorList>
    </citation>
    <scope>NUCLEOTIDE SEQUENCE [LARGE SCALE GENOMIC DNA]</scope>
    <source>
        <strain evidence="4">DSM 3922</strain>
    </source>
</reference>
<dbReference type="KEGG" id="aaco:K1I37_06365"/>
<feature type="domain" description="Glycosyltransferase 2-like" evidence="2">
    <location>
        <begin position="344"/>
        <end position="457"/>
    </location>
</feature>
<dbReference type="EMBL" id="CP080467">
    <property type="protein sequence ID" value="UNO50109.1"/>
    <property type="molecule type" value="Genomic_DNA"/>
</dbReference>
<dbReference type="SUPFAM" id="SSF53756">
    <property type="entry name" value="UDP-Glycosyltransferase/glycogen phosphorylase"/>
    <property type="match status" value="1"/>
</dbReference>
<dbReference type="SUPFAM" id="SSF53448">
    <property type="entry name" value="Nucleotide-diphospho-sugar transferases"/>
    <property type="match status" value="1"/>
</dbReference>
<dbReference type="Gene3D" id="3.90.550.10">
    <property type="entry name" value="Spore Coat Polysaccharide Biosynthesis Protein SpsA, Chain A"/>
    <property type="match status" value="1"/>
</dbReference>
<dbReference type="CDD" id="cd03801">
    <property type="entry name" value="GT4_PimA-like"/>
    <property type="match status" value="1"/>
</dbReference>
<dbReference type="EC" id="2.4.-.-" evidence="3"/>
<dbReference type="Gene3D" id="3.40.50.11090">
    <property type="match status" value="1"/>
</dbReference>
<keyword evidence="3" id="KW-0328">Glycosyltransferase</keyword>
<gene>
    <name evidence="3" type="ORF">K1I37_06365</name>
</gene>
<dbReference type="InterPro" id="IPR001173">
    <property type="entry name" value="Glyco_trans_2-like"/>
</dbReference>
<dbReference type="Pfam" id="PF13692">
    <property type="entry name" value="Glyco_trans_1_4"/>
    <property type="match status" value="1"/>
</dbReference>
<dbReference type="PANTHER" id="PTHR43685">
    <property type="entry name" value="GLYCOSYLTRANSFERASE"/>
    <property type="match status" value="1"/>
</dbReference>
<dbReference type="eggNOG" id="COG1215">
    <property type="taxonomic scope" value="Bacteria"/>
</dbReference>
<dbReference type="RefSeq" id="WP_021298015.1">
    <property type="nucleotide sequence ID" value="NZ_AURB01000167.1"/>
</dbReference>